<gene>
    <name evidence="6" type="ORF">DERYTH_LOCUS5360</name>
</gene>
<evidence type="ECO:0000256" key="4">
    <source>
        <dbReference type="SAM" id="MobiDB-lite"/>
    </source>
</evidence>
<feature type="domain" description="Methyltransferase" evidence="5">
    <location>
        <begin position="85"/>
        <end position="176"/>
    </location>
</feature>
<keyword evidence="3" id="KW-0949">S-adenosyl-L-methionine</keyword>
<dbReference type="InterPro" id="IPR023576">
    <property type="entry name" value="UbiE/COQ5_MeTrFase_CS"/>
</dbReference>
<dbReference type="Gene3D" id="3.40.50.150">
    <property type="entry name" value="Vaccinia Virus protein VP39"/>
    <property type="match status" value="1"/>
</dbReference>
<name>A0A9N9FPV7_9GLOM</name>
<dbReference type="InterPro" id="IPR041698">
    <property type="entry name" value="Methyltransf_25"/>
</dbReference>
<feature type="region of interest" description="Disordered" evidence="4">
    <location>
        <begin position="1"/>
        <end position="24"/>
    </location>
</feature>
<evidence type="ECO:0000256" key="2">
    <source>
        <dbReference type="ARBA" id="ARBA00022679"/>
    </source>
</evidence>
<reference evidence="6" key="1">
    <citation type="submission" date="2021-06" db="EMBL/GenBank/DDBJ databases">
        <authorList>
            <person name="Kallberg Y."/>
            <person name="Tangrot J."/>
            <person name="Rosling A."/>
        </authorList>
    </citation>
    <scope>NUCLEOTIDE SEQUENCE</scope>
    <source>
        <strain evidence="6">MA453B</strain>
    </source>
</reference>
<dbReference type="InterPro" id="IPR029063">
    <property type="entry name" value="SAM-dependent_MTases_sf"/>
</dbReference>
<dbReference type="GO" id="GO:0032259">
    <property type="term" value="P:methylation"/>
    <property type="evidence" value="ECO:0007669"/>
    <property type="project" value="UniProtKB-KW"/>
</dbReference>
<dbReference type="Proteomes" id="UP000789405">
    <property type="component" value="Unassembled WGS sequence"/>
</dbReference>
<evidence type="ECO:0000256" key="1">
    <source>
        <dbReference type="ARBA" id="ARBA00022603"/>
    </source>
</evidence>
<dbReference type="OrthoDB" id="2013972at2759"/>
<evidence type="ECO:0000313" key="7">
    <source>
        <dbReference type="Proteomes" id="UP000789405"/>
    </source>
</evidence>
<dbReference type="EMBL" id="CAJVPY010002231">
    <property type="protein sequence ID" value="CAG8553018.1"/>
    <property type="molecule type" value="Genomic_DNA"/>
</dbReference>
<dbReference type="GO" id="GO:0008168">
    <property type="term" value="F:methyltransferase activity"/>
    <property type="evidence" value="ECO:0007669"/>
    <property type="project" value="UniProtKB-KW"/>
</dbReference>
<proteinExistence type="predicted"/>
<protein>
    <submittedName>
        <fullName evidence="6">16102_t:CDS:1</fullName>
    </submittedName>
</protein>
<comment type="caution">
    <text evidence="6">The sequence shown here is derived from an EMBL/GenBank/DDBJ whole genome shotgun (WGS) entry which is preliminary data.</text>
</comment>
<evidence type="ECO:0000256" key="3">
    <source>
        <dbReference type="ARBA" id="ARBA00022691"/>
    </source>
</evidence>
<keyword evidence="1" id="KW-0489">Methyltransferase</keyword>
<dbReference type="PANTHER" id="PTHR43591">
    <property type="entry name" value="METHYLTRANSFERASE"/>
    <property type="match status" value="1"/>
</dbReference>
<evidence type="ECO:0000259" key="5">
    <source>
        <dbReference type="Pfam" id="PF13649"/>
    </source>
</evidence>
<dbReference type="AlphaFoldDB" id="A0A9N9FPV7"/>
<dbReference type="SUPFAM" id="SSF53335">
    <property type="entry name" value="S-adenosyl-L-methionine-dependent methyltransferases"/>
    <property type="match status" value="1"/>
</dbReference>
<dbReference type="CDD" id="cd02440">
    <property type="entry name" value="AdoMet_MTases"/>
    <property type="match status" value="1"/>
</dbReference>
<dbReference type="PROSITE" id="PS01184">
    <property type="entry name" value="UBIE_2"/>
    <property type="match status" value="1"/>
</dbReference>
<evidence type="ECO:0000313" key="6">
    <source>
        <dbReference type="EMBL" id="CAG8553018.1"/>
    </source>
</evidence>
<sequence length="337" mass="39442">MGCFKSKLSEKADSLKSQNSKNSQKEFRFAGGRRFHNVKDSVYYLPNDEEESDRLHLQHFMIRYIFQSNFSAPIEHILSEPEVKILDVGCGAASWSFDMATTYPWAEIVGLDMSPHQPTQIKPKNFTFVKANVLEGIPFDDNTFDFIFQRYLVSAYSKEKWPYVINELVRVLKPGGYLELCEFSYLFDAGPTDQRLWFTSARICEERGVDWNTYEKLEEYAQNQGQLENIEKDIKPCYHGVKSNDIKLSKVAINHMTYLYESLKPYVSKRLQISDDEYDELVKESKKEEFEYDMYYYICNQIQAQLQVWFGFGFKICENMLGSMHGWGSNNVESFLL</sequence>
<keyword evidence="2" id="KW-0808">Transferase</keyword>
<keyword evidence="7" id="KW-1185">Reference proteome</keyword>
<organism evidence="6 7">
    <name type="scientific">Dentiscutata erythropus</name>
    <dbReference type="NCBI Taxonomy" id="1348616"/>
    <lineage>
        <taxon>Eukaryota</taxon>
        <taxon>Fungi</taxon>
        <taxon>Fungi incertae sedis</taxon>
        <taxon>Mucoromycota</taxon>
        <taxon>Glomeromycotina</taxon>
        <taxon>Glomeromycetes</taxon>
        <taxon>Diversisporales</taxon>
        <taxon>Gigasporaceae</taxon>
        <taxon>Dentiscutata</taxon>
    </lineage>
</organism>
<accession>A0A9N9FPV7</accession>
<dbReference type="PANTHER" id="PTHR43591:SF24">
    <property type="entry name" value="2-METHOXY-6-POLYPRENYL-1,4-BENZOQUINOL METHYLASE, MITOCHONDRIAL"/>
    <property type="match status" value="1"/>
</dbReference>
<dbReference type="Pfam" id="PF13649">
    <property type="entry name" value="Methyltransf_25"/>
    <property type="match status" value="1"/>
</dbReference>